<dbReference type="EMBL" id="FOSQ01000002">
    <property type="protein sequence ID" value="SFK46410.1"/>
    <property type="molecule type" value="Genomic_DNA"/>
</dbReference>
<dbReference type="InterPro" id="IPR002491">
    <property type="entry name" value="ABC_transptr_periplasmic_BD"/>
</dbReference>
<dbReference type="PANTHER" id="PTHR30535">
    <property type="entry name" value="VITAMIN B12-BINDING PROTEIN"/>
    <property type="match status" value="1"/>
</dbReference>
<name>A0A1I3ZR96_9PROT</name>
<dbReference type="Proteomes" id="UP000199473">
    <property type="component" value="Unassembled WGS sequence"/>
</dbReference>
<protein>
    <submittedName>
        <fullName evidence="2">Iron complex transport system substrate-binding protein</fullName>
    </submittedName>
</protein>
<feature type="domain" description="Fe/B12 periplasmic-binding" evidence="1">
    <location>
        <begin position="27"/>
        <end position="279"/>
    </location>
</feature>
<dbReference type="Gene3D" id="3.40.50.1980">
    <property type="entry name" value="Nitrogenase molybdenum iron protein domain"/>
    <property type="match status" value="2"/>
</dbReference>
<dbReference type="AlphaFoldDB" id="A0A1I3ZR96"/>
<dbReference type="PANTHER" id="PTHR30535:SF4">
    <property type="entry name" value="HEMIN-BINDING PERIPLASMIC PROTEIN HMUT"/>
    <property type="match status" value="1"/>
</dbReference>
<dbReference type="SUPFAM" id="SSF53807">
    <property type="entry name" value="Helical backbone' metal receptor"/>
    <property type="match status" value="1"/>
</dbReference>
<dbReference type="OrthoDB" id="9797736at2"/>
<keyword evidence="3" id="KW-1185">Reference proteome</keyword>
<evidence type="ECO:0000313" key="2">
    <source>
        <dbReference type="EMBL" id="SFK46410.1"/>
    </source>
</evidence>
<gene>
    <name evidence="2" type="ORF">SAMN02745775_102672</name>
</gene>
<dbReference type="RefSeq" id="WP_139226016.1">
    <property type="nucleotide sequence ID" value="NZ_FOSQ01000002.1"/>
</dbReference>
<evidence type="ECO:0000259" key="1">
    <source>
        <dbReference type="PROSITE" id="PS50983"/>
    </source>
</evidence>
<proteinExistence type="predicted"/>
<dbReference type="Pfam" id="PF01497">
    <property type="entry name" value="Peripla_BP_2"/>
    <property type="match status" value="1"/>
</dbReference>
<sequence length="290" mass="29833">MIRRRMLTASLMGLTVQSERARAAAGRLVTIGGAVTETVFALGQGDRIIAVDSTSRFPTKVSALAQVGYLRALAPEGLMGLAPDLMLVSEEAGPPQVLSVLRAAGAPVAMVPDEAGIEAVSRKIRAVAQALNLEGAAVADAVTADWRRLDAPIASLQPVSAVFILSVARGAPLVAGRDTHADAMLLAAGARNTVRSFAGYRPLSAELAAALAPEAIVMMDHALAEAGGAAAVLSIPSLAVTPAARARRVIGLDGAYMLGFGPRAAHARRDLARLLHPNAVLPGLPSRGWT</sequence>
<dbReference type="PROSITE" id="PS50983">
    <property type="entry name" value="FE_B12_PBP"/>
    <property type="match status" value="1"/>
</dbReference>
<reference evidence="2 3" key="1">
    <citation type="submission" date="2016-10" db="EMBL/GenBank/DDBJ databases">
        <authorList>
            <person name="de Groot N.N."/>
        </authorList>
    </citation>
    <scope>NUCLEOTIDE SEQUENCE [LARGE SCALE GENOMIC DNA]</scope>
    <source>
        <strain evidence="2 3">DSM 19981</strain>
    </source>
</reference>
<evidence type="ECO:0000313" key="3">
    <source>
        <dbReference type="Proteomes" id="UP000199473"/>
    </source>
</evidence>
<organism evidence="2 3">
    <name type="scientific">Falsiroseomonas stagni DSM 19981</name>
    <dbReference type="NCBI Taxonomy" id="1123062"/>
    <lineage>
        <taxon>Bacteria</taxon>
        <taxon>Pseudomonadati</taxon>
        <taxon>Pseudomonadota</taxon>
        <taxon>Alphaproteobacteria</taxon>
        <taxon>Acetobacterales</taxon>
        <taxon>Roseomonadaceae</taxon>
        <taxon>Falsiroseomonas</taxon>
    </lineage>
</organism>
<dbReference type="STRING" id="1123062.SAMN02745775_102672"/>
<dbReference type="InterPro" id="IPR050902">
    <property type="entry name" value="ABC_Transporter_SBP"/>
</dbReference>
<accession>A0A1I3ZR96</accession>